<evidence type="ECO:0000313" key="2">
    <source>
        <dbReference type="EMBL" id="KAE8702215.1"/>
    </source>
</evidence>
<keyword evidence="2" id="KW-0378">Hydrolase</keyword>
<organism evidence="2 3">
    <name type="scientific">Hibiscus syriacus</name>
    <name type="common">Rose of Sharon</name>
    <dbReference type="NCBI Taxonomy" id="106335"/>
    <lineage>
        <taxon>Eukaryota</taxon>
        <taxon>Viridiplantae</taxon>
        <taxon>Streptophyta</taxon>
        <taxon>Embryophyta</taxon>
        <taxon>Tracheophyta</taxon>
        <taxon>Spermatophyta</taxon>
        <taxon>Magnoliopsida</taxon>
        <taxon>eudicotyledons</taxon>
        <taxon>Gunneridae</taxon>
        <taxon>Pentapetalae</taxon>
        <taxon>rosids</taxon>
        <taxon>malvids</taxon>
        <taxon>Malvales</taxon>
        <taxon>Malvaceae</taxon>
        <taxon>Malvoideae</taxon>
        <taxon>Hibiscus</taxon>
    </lineage>
</organism>
<evidence type="ECO:0000313" key="3">
    <source>
        <dbReference type="Proteomes" id="UP000436088"/>
    </source>
</evidence>
<dbReference type="InterPro" id="IPR049172">
    <property type="entry name" value="DUF6857_pln"/>
</dbReference>
<gene>
    <name evidence="2" type="ORF">F3Y22_tig00110485pilonHSYRG00075</name>
</gene>
<dbReference type="EMBL" id="VEPZ02001009">
    <property type="protein sequence ID" value="KAE8702215.1"/>
    <property type="molecule type" value="Genomic_DNA"/>
</dbReference>
<dbReference type="Pfam" id="PF21647">
    <property type="entry name" value="DUF6857"/>
    <property type="match status" value="2"/>
</dbReference>
<dbReference type="PANTHER" id="PTHR31928:SF12">
    <property type="entry name" value="DUF3741 DOMAIN-CONTAINING PROTEIN"/>
    <property type="match status" value="1"/>
</dbReference>
<dbReference type="Proteomes" id="UP000436088">
    <property type="component" value="Unassembled WGS sequence"/>
</dbReference>
<feature type="domain" description="DUF6857" evidence="1">
    <location>
        <begin position="227"/>
        <end position="281"/>
    </location>
</feature>
<dbReference type="PANTHER" id="PTHR31928">
    <property type="entry name" value="EXPRESSED PROTEIN"/>
    <property type="match status" value="1"/>
</dbReference>
<dbReference type="InterPro" id="IPR010341">
    <property type="entry name" value="DUF936_pln"/>
</dbReference>
<comment type="caution">
    <text evidence="2">The sequence shown here is derived from an EMBL/GenBank/DDBJ whole genome shotgun (WGS) entry which is preliminary data.</text>
</comment>
<keyword evidence="3" id="KW-1185">Reference proteome</keyword>
<dbReference type="AlphaFoldDB" id="A0A6A3AG62"/>
<accession>A0A6A3AG62</accession>
<sequence length="290" mass="32480">MLVNSQNQLKVQAKVGTLQPLEEQLKSLGLKQGKEIHPTAKYAKKELLRQRDVTLLAVVEALQEAAGTEKLLKCLSKFSKLQLAKEDQQPSINKFFKLQDFMAQWRTIVQSLTNISPQRMADCDLINPGSAREALKLAVGRSRNATTRVKAAVASDLVPLSTSGTKEGKNQAKNMKQSSQITLPKGGYMITKQRSNGEFHSDLAAEKENIPNWVKGISIMNAFQRYLIAESMCQIKRLNDWLDTMESDGKSTSRGPEFEAYGRVRNKIYEVLLKHVERTAVVLENMNAIC</sequence>
<feature type="domain" description="DUF6857" evidence="1">
    <location>
        <begin position="45"/>
        <end position="219"/>
    </location>
</feature>
<proteinExistence type="predicted"/>
<name>A0A6A3AG62_HIBSY</name>
<reference evidence="2" key="1">
    <citation type="submission" date="2019-09" db="EMBL/GenBank/DDBJ databases">
        <title>Draft genome information of white flower Hibiscus syriacus.</title>
        <authorList>
            <person name="Kim Y.-M."/>
        </authorList>
    </citation>
    <scope>NUCLEOTIDE SEQUENCE [LARGE SCALE GENOMIC DNA]</scope>
    <source>
        <strain evidence="2">YM2019G1</strain>
    </source>
</reference>
<protein>
    <submittedName>
        <fullName evidence="2">Glycosyl hydrolase family protein</fullName>
    </submittedName>
</protein>
<evidence type="ECO:0000259" key="1">
    <source>
        <dbReference type="Pfam" id="PF21647"/>
    </source>
</evidence>
<dbReference type="GO" id="GO:0016787">
    <property type="term" value="F:hydrolase activity"/>
    <property type="evidence" value="ECO:0007669"/>
    <property type="project" value="UniProtKB-KW"/>
</dbReference>